<dbReference type="OrthoDB" id="840771at2759"/>
<keyword evidence="4" id="KW-1185">Reference proteome</keyword>
<evidence type="ECO:0000256" key="1">
    <source>
        <dbReference type="ARBA" id="ARBA00008874"/>
    </source>
</evidence>
<comment type="similarity">
    <text evidence="1">Belongs to the protein kinase superfamily. STE Ser/Thr protein kinase family. STE20 subfamily.</text>
</comment>
<feature type="domain" description="Protein kinase" evidence="2">
    <location>
        <begin position="23"/>
        <end position="315"/>
    </location>
</feature>
<proteinExistence type="inferred from homology"/>
<dbReference type="GO" id="GO:0043539">
    <property type="term" value="F:protein serine/threonine kinase activator activity"/>
    <property type="evidence" value="ECO:0007669"/>
    <property type="project" value="InterPro"/>
</dbReference>
<dbReference type="PANTHER" id="PTHR48014">
    <property type="entry name" value="SERINE/THREONINE-PROTEIN KINASE FRAY2"/>
    <property type="match status" value="1"/>
</dbReference>
<dbReference type="InterPro" id="IPR047173">
    <property type="entry name" value="STRAD_A/B-like"/>
</dbReference>
<dbReference type="GO" id="GO:1902456">
    <property type="term" value="P:regulation of stomatal opening"/>
    <property type="evidence" value="ECO:0007669"/>
    <property type="project" value="TreeGrafter"/>
</dbReference>
<dbReference type="PANTHER" id="PTHR48014:SF7">
    <property type="entry name" value="SERINE_THREONINE-PROTEIN KINASE BLUS1"/>
    <property type="match status" value="1"/>
</dbReference>
<protein>
    <recommendedName>
        <fullName evidence="2">Protein kinase domain-containing protein</fullName>
    </recommendedName>
</protein>
<accession>A0A8X7ZVW0</accession>
<dbReference type="Proteomes" id="UP000886885">
    <property type="component" value="Chromosome 4D"/>
</dbReference>
<evidence type="ECO:0000313" key="4">
    <source>
        <dbReference type="Proteomes" id="UP000886885"/>
    </source>
</evidence>
<dbReference type="GO" id="GO:0005524">
    <property type="term" value="F:ATP binding"/>
    <property type="evidence" value="ECO:0007669"/>
    <property type="project" value="InterPro"/>
</dbReference>
<dbReference type="AlphaFoldDB" id="A0A8X7ZVW0"/>
<evidence type="ECO:0000313" key="3">
    <source>
        <dbReference type="EMBL" id="KAG6778148.1"/>
    </source>
</evidence>
<dbReference type="EMBL" id="JAAWWB010000008">
    <property type="protein sequence ID" value="KAG6778148.1"/>
    <property type="molecule type" value="Genomic_DNA"/>
</dbReference>
<evidence type="ECO:0000259" key="2">
    <source>
        <dbReference type="PROSITE" id="PS50011"/>
    </source>
</evidence>
<organism evidence="3 4">
    <name type="scientific">Populus tomentosa</name>
    <name type="common">Chinese white poplar</name>
    <dbReference type="NCBI Taxonomy" id="118781"/>
    <lineage>
        <taxon>Eukaryota</taxon>
        <taxon>Viridiplantae</taxon>
        <taxon>Streptophyta</taxon>
        <taxon>Embryophyta</taxon>
        <taxon>Tracheophyta</taxon>
        <taxon>Spermatophyta</taxon>
        <taxon>Magnoliopsida</taxon>
        <taxon>eudicotyledons</taxon>
        <taxon>Gunneridae</taxon>
        <taxon>Pentapetalae</taxon>
        <taxon>rosids</taxon>
        <taxon>fabids</taxon>
        <taxon>Malpighiales</taxon>
        <taxon>Salicaceae</taxon>
        <taxon>Saliceae</taxon>
        <taxon>Populus</taxon>
    </lineage>
</organism>
<sequence length="315" mass="35419">MSASSSRAHKLTMLGYPGTEYEFRILEQIGGRAQATIHKGVRKITSDCVAIKVISLDHYSEADSDAVRRETRAMILHSHPNLLASHCSFDVDDHNLWLVMPYMAAGSLQSVVSYAFSDGLPENCIAVVLKETLKGLSYLHHQCHLHTDIKAGDIVLDHKDNELRSIKLEGSVMSVSIYNSSFEKSSSLSSSTRKRLTDVAGTPYWMAPEVIQDSDTGYSFKSDIWSFGITALELAHGGRPSFSHLPLSDSLKLKMKKRFGLYDQDYDYDYDYDEKRNEKLVKIFKSNPFSQEFKDMVASCLDQDPSRRPSLLISC</sequence>
<dbReference type="GO" id="GO:0004672">
    <property type="term" value="F:protein kinase activity"/>
    <property type="evidence" value="ECO:0007669"/>
    <property type="project" value="InterPro"/>
</dbReference>
<reference evidence="3" key="1">
    <citation type="journal article" date="2020" name="bioRxiv">
        <title>Hybrid origin of Populus tomentosa Carr. identified through genome sequencing and phylogenomic analysis.</title>
        <authorList>
            <person name="An X."/>
            <person name="Gao K."/>
            <person name="Chen Z."/>
            <person name="Li J."/>
            <person name="Yang X."/>
            <person name="Yang X."/>
            <person name="Zhou J."/>
            <person name="Guo T."/>
            <person name="Zhao T."/>
            <person name="Huang S."/>
            <person name="Miao D."/>
            <person name="Khan W.U."/>
            <person name="Rao P."/>
            <person name="Ye M."/>
            <person name="Lei B."/>
            <person name="Liao W."/>
            <person name="Wang J."/>
            <person name="Ji L."/>
            <person name="Li Y."/>
            <person name="Guo B."/>
            <person name="Mustafa N.S."/>
            <person name="Li S."/>
            <person name="Yun Q."/>
            <person name="Keller S.R."/>
            <person name="Mao J."/>
            <person name="Zhang R."/>
            <person name="Strauss S.H."/>
        </authorList>
    </citation>
    <scope>NUCLEOTIDE SEQUENCE</scope>
    <source>
        <strain evidence="3">GM15</strain>
        <tissue evidence="3">Leaf</tissue>
    </source>
</reference>
<dbReference type="InterPro" id="IPR000719">
    <property type="entry name" value="Prot_kinase_dom"/>
</dbReference>
<gene>
    <name evidence="3" type="ORF">POTOM_018000</name>
</gene>
<dbReference type="Pfam" id="PF00069">
    <property type="entry name" value="Pkinase"/>
    <property type="match status" value="1"/>
</dbReference>
<comment type="caution">
    <text evidence="3">The sequence shown here is derived from an EMBL/GenBank/DDBJ whole genome shotgun (WGS) entry which is preliminary data.</text>
</comment>
<name>A0A8X7ZVW0_POPTO</name>
<dbReference type="PROSITE" id="PS50011">
    <property type="entry name" value="PROTEIN_KINASE_DOM"/>
    <property type="match status" value="1"/>
</dbReference>